<gene>
    <name evidence="8" type="ORF">EVAR_7611_1</name>
</gene>
<keyword evidence="9" id="KW-1185">Reference proteome</keyword>
<proteinExistence type="predicted"/>
<keyword evidence="7" id="KW-0472">Membrane</keyword>
<evidence type="ECO:0000256" key="1">
    <source>
        <dbReference type="ARBA" id="ARBA00004167"/>
    </source>
</evidence>
<evidence type="ECO:0000313" key="8">
    <source>
        <dbReference type="EMBL" id="GBP14177.1"/>
    </source>
</evidence>
<keyword evidence="5" id="KW-0106">Calcium</keyword>
<keyword evidence="4" id="KW-0677">Repeat</keyword>
<keyword evidence="2" id="KW-0812">Transmembrane</keyword>
<name>A0A4C1TL54_EUMVA</name>
<evidence type="ECO:0000256" key="3">
    <source>
        <dbReference type="ARBA" id="ARBA00022729"/>
    </source>
</evidence>
<evidence type="ECO:0000256" key="6">
    <source>
        <dbReference type="ARBA" id="ARBA00022989"/>
    </source>
</evidence>
<dbReference type="GO" id="GO:0016342">
    <property type="term" value="C:catenin complex"/>
    <property type="evidence" value="ECO:0007669"/>
    <property type="project" value="TreeGrafter"/>
</dbReference>
<dbReference type="GO" id="GO:0000902">
    <property type="term" value="P:cell morphogenesis"/>
    <property type="evidence" value="ECO:0007669"/>
    <property type="project" value="TreeGrafter"/>
</dbReference>
<reference evidence="8 9" key="1">
    <citation type="journal article" date="2019" name="Commun. Biol.">
        <title>The bagworm genome reveals a unique fibroin gene that provides high tensile strength.</title>
        <authorList>
            <person name="Kono N."/>
            <person name="Nakamura H."/>
            <person name="Ohtoshi R."/>
            <person name="Tomita M."/>
            <person name="Numata K."/>
            <person name="Arakawa K."/>
        </authorList>
    </citation>
    <scope>NUCLEOTIDE SEQUENCE [LARGE SCALE GENOMIC DNA]</scope>
</reference>
<evidence type="ECO:0000256" key="7">
    <source>
        <dbReference type="ARBA" id="ARBA00023136"/>
    </source>
</evidence>
<dbReference type="InterPro" id="IPR039808">
    <property type="entry name" value="Cadherin"/>
</dbReference>
<evidence type="ECO:0000256" key="4">
    <source>
        <dbReference type="ARBA" id="ARBA00022737"/>
    </source>
</evidence>
<dbReference type="AlphaFoldDB" id="A0A4C1TL54"/>
<accession>A0A4C1TL54</accession>
<dbReference type="GO" id="GO:0034332">
    <property type="term" value="P:adherens junction organization"/>
    <property type="evidence" value="ECO:0007669"/>
    <property type="project" value="TreeGrafter"/>
</dbReference>
<evidence type="ECO:0000256" key="2">
    <source>
        <dbReference type="ARBA" id="ARBA00022692"/>
    </source>
</evidence>
<comment type="caution">
    <text evidence="8">The sequence shown here is derived from an EMBL/GenBank/DDBJ whole genome shotgun (WGS) entry which is preliminary data.</text>
</comment>
<dbReference type="GO" id="GO:0045296">
    <property type="term" value="F:cadherin binding"/>
    <property type="evidence" value="ECO:0007669"/>
    <property type="project" value="TreeGrafter"/>
</dbReference>
<dbReference type="OrthoDB" id="6606209at2759"/>
<dbReference type="EMBL" id="BGZK01000062">
    <property type="protein sequence ID" value="GBP14177.1"/>
    <property type="molecule type" value="Genomic_DNA"/>
</dbReference>
<dbReference type="STRING" id="151549.A0A4C1TL54"/>
<dbReference type="GO" id="GO:0044331">
    <property type="term" value="P:cell-cell adhesion mediated by cadherin"/>
    <property type="evidence" value="ECO:0007669"/>
    <property type="project" value="TreeGrafter"/>
</dbReference>
<dbReference type="Proteomes" id="UP000299102">
    <property type="component" value="Unassembled WGS sequence"/>
</dbReference>
<organism evidence="8 9">
    <name type="scientific">Eumeta variegata</name>
    <name type="common">Bagworm moth</name>
    <name type="synonym">Eumeta japonica</name>
    <dbReference type="NCBI Taxonomy" id="151549"/>
    <lineage>
        <taxon>Eukaryota</taxon>
        <taxon>Metazoa</taxon>
        <taxon>Ecdysozoa</taxon>
        <taxon>Arthropoda</taxon>
        <taxon>Hexapoda</taxon>
        <taxon>Insecta</taxon>
        <taxon>Pterygota</taxon>
        <taxon>Neoptera</taxon>
        <taxon>Endopterygota</taxon>
        <taxon>Lepidoptera</taxon>
        <taxon>Glossata</taxon>
        <taxon>Ditrysia</taxon>
        <taxon>Tineoidea</taxon>
        <taxon>Psychidae</taxon>
        <taxon>Oiketicinae</taxon>
        <taxon>Eumeta</taxon>
    </lineage>
</organism>
<evidence type="ECO:0000313" key="9">
    <source>
        <dbReference type="Proteomes" id="UP000299102"/>
    </source>
</evidence>
<dbReference type="GO" id="GO:0016477">
    <property type="term" value="P:cell migration"/>
    <property type="evidence" value="ECO:0007669"/>
    <property type="project" value="TreeGrafter"/>
</dbReference>
<keyword evidence="3" id="KW-0732">Signal</keyword>
<dbReference type="GO" id="GO:0007043">
    <property type="term" value="P:cell-cell junction assembly"/>
    <property type="evidence" value="ECO:0007669"/>
    <property type="project" value="TreeGrafter"/>
</dbReference>
<dbReference type="GO" id="GO:0008013">
    <property type="term" value="F:beta-catenin binding"/>
    <property type="evidence" value="ECO:0007669"/>
    <property type="project" value="TreeGrafter"/>
</dbReference>
<evidence type="ECO:0000256" key="5">
    <source>
        <dbReference type="ARBA" id="ARBA00022837"/>
    </source>
</evidence>
<comment type="subcellular location">
    <subcellularLocation>
        <location evidence="1">Membrane</location>
        <topology evidence="1">Single-pass membrane protein</topology>
    </subcellularLocation>
</comment>
<keyword evidence="6" id="KW-1133">Transmembrane helix</keyword>
<protein>
    <submittedName>
        <fullName evidence="8">Uncharacterized protein</fullName>
    </submittedName>
</protein>
<dbReference type="PANTHER" id="PTHR24027">
    <property type="entry name" value="CADHERIN-23"/>
    <property type="match status" value="1"/>
</dbReference>
<dbReference type="GO" id="GO:0016339">
    <property type="term" value="P:calcium-dependent cell-cell adhesion via plasma membrane cell adhesion molecules"/>
    <property type="evidence" value="ECO:0007669"/>
    <property type="project" value="TreeGrafter"/>
</dbReference>
<dbReference type="GO" id="GO:0005912">
    <property type="term" value="C:adherens junction"/>
    <property type="evidence" value="ECO:0007669"/>
    <property type="project" value="TreeGrafter"/>
</dbReference>
<dbReference type="PANTHER" id="PTHR24027:SF422">
    <property type="entry name" value="CADHERIN DOMAIN-CONTAINING PROTEIN"/>
    <property type="match status" value="1"/>
</dbReference>
<sequence>MDTQIYLRQGYDSSVSFELEGTHANWFVLQSNENVVTISPDGALPTEVLANNRFLVFTVKARQGSLEAEATVIIEILDDFSSAEIMRFERISYQGSIEDDTVLLEQIVLSEGYRADVVFSLHGDLSSYFEVHATERVVTLTKSRTIPDELLDGINVIVLELHATAPETITGYTTIVLSLSHTTAVTVPAFSQAYYTGRYETTEGLTMDTQIYLRQGYDSSVSFELEGTHANWFVLQSNENVVTISPDGALPTEVLANNRFLVFTVKARQGSLEAEATVIIEILDDFSSAEIMRFERISYQGSIEDDTVLLEQIVLSEGYRADVVFSLHGDLSSYFEVHATERVVTLTKSRTIPDELLDGINVIVLELHATAPETITGYTTIVLSLSHTTAVTVPAFSQAYYTGRYETTEGLTMDTQIYLRQGYDSSVSFELEGTHANWFVLQSNENVVTISPDGALPTEVLANNRFLVFTVKARQGSLEAEATVIIEILDDFSSAEIMRFERISYQGSIEDDTVLLEQIVLSEGYRADVVFLCMEISSYFEVHATERVVTLTKSRTIPDELLDGINVIVLELHATAPETITGYTTIVLSLSHTTAVTVPAFSQAYYTGRYETTEGLTMDTQIYLRQGYDSSVSFELEGTHANWFVLQSNENVVTISPDGALPTEVLANNRFLVFTVKARQGSLEAEATVIIEILDDFSSAEIMRFERISYQGSIEDDTVLLEQIVLSEGYRADISHRISKCMLQRVVTLTKSRTIPDELLDGINVIVLELHATAPETITGYTTIVLSLSHTTAVTVPAFSQAYYTGRYETTEGLTMDTQIYLRQGYDSSVSFELEGTHANWFVLQSNENVVTISPDGALPTEVLANNRFLVFTVKARQGSLEAEATVIIEILDDFSSAEIMRFERISYQGSIEDDTVLLEQIVLSEGYRADVVFSLHGDLSSYFEVHATERVVTLTKSRTIPDELLDGINVIVLELHATAPETITGYTTIVLSLSHTTAVTVPAFSQAYYTGRYETTEGLTMDTQIYLRQGYDSSVSFELEGTHANWFVLQSNENVVTISPDGALPTEVLANNRFLVFTVKARQGSLEAEATVIIEILDDLSSYFEVHATERVVTLTKSRTIPDELLDGINVIVLELHATAPETITGYDDRSQLESYDRRNSACVQPSLLYWALRNYRGINDGYANILTTRLRQFCVFELEGTHANWFVLQSNENVVTISPDGALPTEVLANNRFLVFTVKARQDRWKLKRRL</sequence>